<protein>
    <submittedName>
        <fullName evidence="1">Uncharacterized protein</fullName>
    </submittedName>
</protein>
<dbReference type="OrthoDB" id="8419627at2"/>
<gene>
    <name evidence="1" type="ORF">EJC49_10690</name>
</gene>
<dbReference type="AlphaFoldDB" id="A0A3S0G8Z5"/>
<comment type="caution">
    <text evidence="1">The sequence shown here is derived from an EMBL/GenBank/DDBJ whole genome shotgun (WGS) entry which is preliminary data.</text>
</comment>
<accession>A0A3S0G8Z5</accession>
<dbReference type="RefSeq" id="WP_126699914.1">
    <property type="nucleotide sequence ID" value="NZ_RWKW01000035.1"/>
</dbReference>
<reference evidence="1 2" key="1">
    <citation type="submission" date="2018-12" db="EMBL/GenBank/DDBJ databases">
        <title>Mesorhizobium carbonis sp. nov., isolated from coal mine water.</title>
        <authorList>
            <person name="Xin W."/>
            <person name="Xu Z."/>
            <person name="Xiang F."/>
            <person name="Zhang J."/>
            <person name="Xi L."/>
            <person name="Liu J."/>
        </authorList>
    </citation>
    <scope>NUCLEOTIDE SEQUENCE [LARGE SCALE GENOMIC DNA]</scope>
    <source>
        <strain evidence="1 2">B2.3</strain>
    </source>
</reference>
<evidence type="ECO:0000313" key="2">
    <source>
        <dbReference type="Proteomes" id="UP000278398"/>
    </source>
</evidence>
<dbReference type="EMBL" id="RWKW01000035">
    <property type="protein sequence ID" value="RST86443.1"/>
    <property type="molecule type" value="Genomic_DNA"/>
</dbReference>
<organism evidence="1 2">
    <name type="scientific">Aquibium carbonis</name>
    <dbReference type="NCBI Taxonomy" id="2495581"/>
    <lineage>
        <taxon>Bacteria</taxon>
        <taxon>Pseudomonadati</taxon>
        <taxon>Pseudomonadota</taxon>
        <taxon>Alphaproteobacteria</taxon>
        <taxon>Hyphomicrobiales</taxon>
        <taxon>Phyllobacteriaceae</taxon>
        <taxon>Aquibium</taxon>
    </lineage>
</organism>
<evidence type="ECO:0000313" key="1">
    <source>
        <dbReference type="EMBL" id="RST86443.1"/>
    </source>
</evidence>
<proteinExistence type="predicted"/>
<dbReference type="Proteomes" id="UP000278398">
    <property type="component" value="Unassembled WGS sequence"/>
</dbReference>
<sequence length="135" mass="14689">MARRGSSFGFLGRFGRSADLRQLDDALRAFDLHPARVPEGAKLALVNLMKDHDPSGEPPEHAYPFTAWLFSYCALGREACVAANGEEPADAAERRLEAAIEAGEGFDADVVLLTLHARLIHPKMVERFGLEAGEA</sequence>
<keyword evidence="2" id="KW-1185">Reference proteome</keyword>
<name>A0A3S0G8Z5_9HYPH</name>